<evidence type="ECO:0000259" key="1">
    <source>
        <dbReference type="Pfam" id="PF00078"/>
    </source>
</evidence>
<dbReference type="Proteomes" id="UP000694548">
    <property type="component" value="Chromosome sgr06"/>
</dbReference>
<accession>A0A8C6KS35</accession>
<keyword evidence="3" id="KW-1185">Reference proteome</keyword>
<dbReference type="Ensembl" id="ENSNFUT00015009758.1">
    <property type="protein sequence ID" value="ENSNFUP00015009284.1"/>
    <property type="gene ID" value="ENSNFUG00015004512.1"/>
</dbReference>
<dbReference type="AlphaFoldDB" id="A0A8C6KS35"/>
<name>A0A8C6KS35_NOTFU</name>
<dbReference type="InterPro" id="IPR000477">
    <property type="entry name" value="RT_dom"/>
</dbReference>
<dbReference type="Pfam" id="PF00078">
    <property type="entry name" value="RVT_1"/>
    <property type="match status" value="1"/>
</dbReference>
<organism evidence="2 3">
    <name type="scientific">Nothobranchius furzeri</name>
    <name type="common">Turquoise killifish</name>
    <dbReference type="NCBI Taxonomy" id="105023"/>
    <lineage>
        <taxon>Eukaryota</taxon>
        <taxon>Metazoa</taxon>
        <taxon>Chordata</taxon>
        <taxon>Craniata</taxon>
        <taxon>Vertebrata</taxon>
        <taxon>Euteleostomi</taxon>
        <taxon>Actinopterygii</taxon>
        <taxon>Neopterygii</taxon>
        <taxon>Teleostei</taxon>
        <taxon>Neoteleostei</taxon>
        <taxon>Acanthomorphata</taxon>
        <taxon>Ovalentaria</taxon>
        <taxon>Atherinomorphae</taxon>
        <taxon>Cyprinodontiformes</taxon>
        <taxon>Nothobranchiidae</taxon>
        <taxon>Nothobranchius</taxon>
    </lineage>
</organism>
<evidence type="ECO:0000313" key="2">
    <source>
        <dbReference type="Ensembl" id="ENSNFUP00015009284.1"/>
    </source>
</evidence>
<reference evidence="2" key="2">
    <citation type="submission" date="2025-08" db="UniProtKB">
        <authorList>
            <consortium name="Ensembl"/>
        </authorList>
    </citation>
    <scope>IDENTIFICATION</scope>
</reference>
<evidence type="ECO:0000313" key="3">
    <source>
        <dbReference type="Proteomes" id="UP000694548"/>
    </source>
</evidence>
<reference evidence="2" key="3">
    <citation type="submission" date="2025-09" db="UniProtKB">
        <authorList>
            <consortium name="Ensembl"/>
        </authorList>
    </citation>
    <scope>IDENTIFICATION</scope>
</reference>
<protein>
    <recommendedName>
        <fullName evidence="1">Reverse transcriptase domain-containing protein</fullName>
    </recommendedName>
</protein>
<dbReference type="InterPro" id="IPR043502">
    <property type="entry name" value="DNA/RNA_pol_sf"/>
</dbReference>
<proteinExistence type="predicted"/>
<dbReference type="PANTHER" id="PTHR47027:SF30">
    <property type="entry name" value="THAP-TYPE DOMAIN-CONTAINING PROTEIN"/>
    <property type="match status" value="1"/>
</dbReference>
<sequence length="335" mass="37192">MDCPISLAEVDEVVKQLQSSGALGTDEVRPGYLEAMDVVGLSWLTCLCNIAWSSGAVPLEWQTGVVVPIFKKGDLRVCSNYRGITLLSLPGKVYSKVLKRRVRLIVESQIEEEQCGLRPGRGTVDQLYTLARAMEGALEFAQPIHMCFVDSEKAYDHVPRGTLWGTLHKVGLRQGCPLSPVLFITFMDRISRRSCGVECVEFGGRRISSLLFADDVVLLASSSSDLQLLLGRFAAGMRISTSKSETMVPNRKRVACQLQVGREVLPQVEEFKYLGVLFTIDGGRDREIDRRIGSASAVMRTLSRSVTVTRELSQKARLSIYRSIYVPILTYGHEL</sequence>
<dbReference type="PANTHER" id="PTHR47027">
    <property type="entry name" value="REVERSE TRANSCRIPTASE DOMAIN-CONTAINING PROTEIN"/>
    <property type="match status" value="1"/>
</dbReference>
<feature type="domain" description="Reverse transcriptase" evidence="1">
    <location>
        <begin position="71"/>
        <end position="276"/>
    </location>
</feature>
<dbReference type="CDD" id="cd01650">
    <property type="entry name" value="RT_nLTR_like"/>
    <property type="match status" value="1"/>
</dbReference>
<dbReference type="SUPFAM" id="SSF56672">
    <property type="entry name" value="DNA/RNA polymerases"/>
    <property type="match status" value="1"/>
</dbReference>
<dbReference type="GeneTree" id="ENSGT00940000164961"/>
<reference evidence="2" key="1">
    <citation type="submission" date="2014-08" db="EMBL/GenBank/DDBJ databases">
        <authorList>
            <person name="Senf B."/>
            <person name="Petzold A."/>
            <person name="Downie B.R."/>
            <person name="Koch P."/>
            <person name="Platzer M."/>
        </authorList>
    </citation>
    <scope>NUCLEOTIDE SEQUENCE [LARGE SCALE GENOMIC DNA]</scope>
    <source>
        <strain evidence="2">GRZ</strain>
    </source>
</reference>